<dbReference type="Gene3D" id="3.40.50.720">
    <property type="entry name" value="NAD(P)-binding Rossmann-like Domain"/>
    <property type="match status" value="1"/>
</dbReference>
<gene>
    <name evidence="13" type="ORF">ACFOMD_17145</name>
</gene>
<feature type="transmembrane region" description="Helical" evidence="11">
    <location>
        <begin position="58"/>
        <end position="77"/>
    </location>
</feature>
<comment type="caution">
    <text evidence="13">The sequence shown here is derived from an EMBL/GenBank/DDBJ whole genome shotgun (WGS) entry which is preliminary data.</text>
</comment>
<evidence type="ECO:0000313" key="14">
    <source>
        <dbReference type="Proteomes" id="UP001595615"/>
    </source>
</evidence>
<evidence type="ECO:0000256" key="2">
    <source>
        <dbReference type="ARBA" id="ARBA00005551"/>
    </source>
</evidence>
<evidence type="ECO:0000256" key="7">
    <source>
        <dbReference type="ARBA" id="ARBA00022958"/>
    </source>
</evidence>
<name>A0ABV7XGA1_9SPHN</name>
<feature type="transmembrane region" description="Helical" evidence="11">
    <location>
        <begin position="274"/>
        <end position="295"/>
    </location>
</feature>
<keyword evidence="10 11" id="KW-0472">Membrane</keyword>
<dbReference type="RefSeq" id="WP_380863650.1">
    <property type="nucleotide sequence ID" value="NZ_JBHRXV010000013.1"/>
</dbReference>
<keyword evidence="3" id="KW-0813">Transport</keyword>
<keyword evidence="7" id="KW-0630">Potassium</keyword>
<dbReference type="EMBL" id="JBHRXV010000013">
    <property type="protein sequence ID" value="MFC3714298.1"/>
    <property type="molecule type" value="Genomic_DNA"/>
</dbReference>
<evidence type="ECO:0000256" key="8">
    <source>
        <dbReference type="ARBA" id="ARBA00022989"/>
    </source>
</evidence>
<evidence type="ECO:0000256" key="3">
    <source>
        <dbReference type="ARBA" id="ARBA00022448"/>
    </source>
</evidence>
<feature type="transmembrane region" description="Helical" evidence="11">
    <location>
        <begin position="34"/>
        <end position="52"/>
    </location>
</feature>
<dbReference type="InterPro" id="IPR003148">
    <property type="entry name" value="RCK_N"/>
</dbReference>
<feature type="transmembrane region" description="Helical" evidence="11">
    <location>
        <begin position="187"/>
        <end position="208"/>
    </location>
</feature>
<keyword evidence="9" id="KW-0406">Ion transport</keyword>
<dbReference type="NCBIfam" id="TIGR00932">
    <property type="entry name" value="2a37"/>
    <property type="match status" value="1"/>
</dbReference>
<comment type="subcellular location">
    <subcellularLocation>
        <location evidence="1">Membrane</location>
        <topology evidence="1">Multi-pass membrane protein</topology>
    </subcellularLocation>
</comment>
<keyword evidence="5" id="KW-0633">Potassium transport</keyword>
<dbReference type="InterPro" id="IPR006153">
    <property type="entry name" value="Cation/H_exchanger_TM"/>
</dbReference>
<evidence type="ECO:0000256" key="9">
    <source>
        <dbReference type="ARBA" id="ARBA00023065"/>
    </source>
</evidence>
<dbReference type="SUPFAM" id="SSF51735">
    <property type="entry name" value="NAD(P)-binding Rossmann-fold domains"/>
    <property type="match status" value="1"/>
</dbReference>
<organism evidence="13 14">
    <name type="scientific">Sphingoaurantiacus capsulatus</name>
    <dbReference type="NCBI Taxonomy" id="1771310"/>
    <lineage>
        <taxon>Bacteria</taxon>
        <taxon>Pseudomonadati</taxon>
        <taxon>Pseudomonadota</taxon>
        <taxon>Alphaproteobacteria</taxon>
        <taxon>Sphingomonadales</taxon>
        <taxon>Sphingosinicellaceae</taxon>
        <taxon>Sphingoaurantiacus</taxon>
    </lineage>
</organism>
<evidence type="ECO:0000256" key="5">
    <source>
        <dbReference type="ARBA" id="ARBA00022538"/>
    </source>
</evidence>
<dbReference type="InterPro" id="IPR004771">
    <property type="entry name" value="K/H_exchanger"/>
</dbReference>
<keyword evidence="8 11" id="KW-1133">Transmembrane helix</keyword>
<evidence type="ECO:0000256" key="11">
    <source>
        <dbReference type="SAM" id="Phobius"/>
    </source>
</evidence>
<evidence type="ECO:0000256" key="1">
    <source>
        <dbReference type="ARBA" id="ARBA00004141"/>
    </source>
</evidence>
<feature type="transmembrane region" description="Helical" evidence="11">
    <location>
        <begin position="363"/>
        <end position="382"/>
    </location>
</feature>
<feature type="transmembrane region" description="Helical" evidence="11">
    <location>
        <begin position="155"/>
        <end position="175"/>
    </location>
</feature>
<dbReference type="InterPro" id="IPR036291">
    <property type="entry name" value="NAD(P)-bd_dom_sf"/>
</dbReference>
<evidence type="ECO:0000313" key="13">
    <source>
        <dbReference type="EMBL" id="MFC3714298.1"/>
    </source>
</evidence>
<accession>A0ABV7XGA1</accession>
<feature type="transmembrane region" description="Helical" evidence="11">
    <location>
        <begin position="6"/>
        <end position="27"/>
    </location>
</feature>
<keyword evidence="14" id="KW-1185">Reference proteome</keyword>
<evidence type="ECO:0000259" key="12">
    <source>
        <dbReference type="PROSITE" id="PS51201"/>
    </source>
</evidence>
<evidence type="ECO:0000256" key="4">
    <source>
        <dbReference type="ARBA" id="ARBA00022449"/>
    </source>
</evidence>
<feature type="domain" description="RCK N-terminal" evidence="12">
    <location>
        <begin position="404"/>
        <end position="520"/>
    </location>
</feature>
<feature type="transmembrane region" description="Helical" evidence="11">
    <location>
        <begin position="89"/>
        <end position="110"/>
    </location>
</feature>
<reference evidence="14" key="1">
    <citation type="journal article" date="2019" name="Int. J. Syst. Evol. Microbiol.">
        <title>The Global Catalogue of Microorganisms (GCM) 10K type strain sequencing project: providing services to taxonomists for standard genome sequencing and annotation.</title>
        <authorList>
            <consortium name="The Broad Institute Genomics Platform"/>
            <consortium name="The Broad Institute Genome Sequencing Center for Infectious Disease"/>
            <person name="Wu L."/>
            <person name="Ma J."/>
        </authorList>
    </citation>
    <scope>NUCLEOTIDE SEQUENCE [LARGE SCALE GENOMIC DNA]</scope>
    <source>
        <strain evidence="14">KCTC 42644</strain>
    </source>
</reference>
<dbReference type="PROSITE" id="PS51201">
    <property type="entry name" value="RCK_N"/>
    <property type="match status" value="1"/>
</dbReference>
<dbReference type="Pfam" id="PF02254">
    <property type="entry name" value="TrkA_N"/>
    <property type="match status" value="1"/>
</dbReference>
<feature type="transmembrane region" description="Helical" evidence="11">
    <location>
        <begin position="301"/>
        <end position="323"/>
    </location>
</feature>
<evidence type="ECO:0000256" key="6">
    <source>
        <dbReference type="ARBA" id="ARBA00022692"/>
    </source>
</evidence>
<keyword evidence="4" id="KW-0050">Antiport</keyword>
<proteinExistence type="inferred from homology"/>
<feature type="transmembrane region" description="Helical" evidence="11">
    <location>
        <begin position="116"/>
        <end position="134"/>
    </location>
</feature>
<feature type="transmembrane region" description="Helical" evidence="11">
    <location>
        <begin position="335"/>
        <end position="357"/>
    </location>
</feature>
<keyword evidence="6 11" id="KW-0812">Transmembrane</keyword>
<dbReference type="InterPro" id="IPR038770">
    <property type="entry name" value="Na+/solute_symporter_sf"/>
</dbReference>
<sequence>MADASGFGVGPAVVLLAAGVVAVPIFRRLGLGSVLGYLSAGLIIGPFGLGLFNDAEALLHIAELGVVLFLFIIGLEMRPSKLWKLRKQIFGLGAAQVLTCGALLTGVGVLAGLAPAVAAVAAMGFVLSSTAVIMQMLEEEGDKAEPEGQRAIAILLLEDLAIVPLLALVALWAAFNGQAAEASMPFWQSAGIAIGALAALIAAGRWLLDPFFGLIARAGAREVLTAAALLVVLGSALFMQTAGLSMAMGAFLAGVLLSESSFRHQLEADIEPFRGILLGLFFLSVGMSLNLTIVFSEGQLVLGGVLAFMIVKAIGIYGIARAAHSDHRAATHRAALFAQGGEFAFVLYAAALAVGLFDARISAIMTAIVILSMALTPLVLIAQKRMRRDAPVSMEGIDKAEDLRGRVLFIGFGRFGQVASQALLSRRVELALIETDVEMIRAAANFGFKIHYGDGTRLDVLHASGAATAEAILVCVEKPEIADQIVALCKAEFPLAQLYVRSFDRGHALRLIQAGVDFQIRETFESALVFSEAVLTGLGFEEEDAREAIAEVRERDEQRVELELVGGLTAGRVLLRGNMVTPEPEPFFPRARSAAPADS</sequence>
<dbReference type="Gene3D" id="1.20.1530.20">
    <property type="match status" value="1"/>
</dbReference>
<dbReference type="Pfam" id="PF00999">
    <property type="entry name" value="Na_H_Exchanger"/>
    <property type="match status" value="1"/>
</dbReference>
<evidence type="ECO:0000256" key="10">
    <source>
        <dbReference type="ARBA" id="ARBA00023136"/>
    </source>
</evidence>
<dbReference type="PANTHER" id="PTHR46157:SF8">
    <property type="entry name" value="GLUTATHIONE-REGULATED POTASSIUM-EFFLUX SYSTEM PROTEIN"/>
    <property type="match status" value="1"/>
</dbReference>
<dbReference type="Proteomes" id="UP001595615">
    <property type="component" value="Unassembled WGS sequence"/>
</dbReference>
<comment type="similarity">
    <text evidence="2">Belongs to the monovalent cation:proton antiporter 2 (CPA2) transporter (TC 2.A.37) family.</text>
</comment>
<protein>
    <submittedName>
        <fullName evidence="13">Monovalent cation:proton antiporter-2 (CPA2) family protein</fullName>
    </submittedName>
</protein>
<dbReference type="PANTHER" id="PTHR46157">
    <property type="entry name" value="K(+) EFFLUX ANTIPORTER 3, CHLOROPLASTIC"/>
    <property type="match status" value="1"/>
</dbReference>